<evidence type="ECO:0000313" key="2">
    <source>
        <dbReference type="EMBL" id="GHE38952.1"/>
    </source>
</evidence>
<evidence type="ECO:0008006" key="4">
    <source>
        <dbReference type="Google" id="ProtNLM"/>
    </source>
</evidence>
<dbReference type="AlphaFoldDB" id="A0A919DFL3"/>
<proteinExistence type="predicted"/>
<feature type="signal peptide" evidence="1">
    <location>
        <begin position="1"/>
        <end position="22"/>
    </location>
</feature>
<evidence type="ECO:0000313" key="3">
    <source>
        <dbReference type="Proteomes" id="UP000636453"/>
    </source>
</evidence>
<evidence type="ECO:0000256" key="1">
    <source>
        <dbReference type="SAM" id="SignalP"/>
    </source>
</evidence>
<gene>
    <name evidence="2" type="ORF">GCM10007167_21320</name>
</gene>
<reference evidence="2" key="1">
    <citation type="journal article" date="2014" name="Int. J. Syst. Evol. Microbiol.">
        <title>Complete genome sequence of Corynebacterium casei LMG S-19264T (=DSM 44701T), isolated from a smear-ripened cheese.</title>
        <authorList>
            <consortium name="US DOE Joint Genome Institute (JGI-PGF)"/>
            <person name="Walter F."/>
            <person name="Albersmeier A."/>
            <person name="Kalinowski J."/>
            <person name="Ruckert C."/>
        </authorList>
    </citation>
    <scope>NUCLEOTIDE SEQUENCE</scope>
    <source>
        <strain evidence="2">KCTC 32020</strain>
    </source>
</reference>
<sequence length="172" mass="17892">MFDARHAFVAMAAAGGLTVACAARPVTPGEQPARAPAALCGDARIAFACPLQRQGWAAVCVASDGSGHLVGPDGGRAASPRHTRLSFTGGTGGYAFSTEDGGVRRVVYSISGARGFEEQGYLEQAAGASRARRHDRCQPGSAEAPDDAALLDAIERWPTDVELQTRGLPERQ</sequence>
<keyword evidence="1" id="KW-0732">Signal</keyword>
<dbReference type="PROSITE" id="PS51257">
    <property type="entry name" value="PROKAR_LIPOPROTEIN"/>
    <property type="match status" value="1"/>
</dbReference>
<comment type="caution">
    <text evidence="2">The sequence shown here is derived from an EMBL/GenBank/DDBJ whole genome shotgun (WGS) entry which is preliminary data.</text>
</comment>
<organism evidence="2 3">
    <name type="scientific">Vulcaniibacterium thermophilum</name>
    <dbReference type="NCBI Taxonomy" id="1169913"/>
    <lineage>
        <taxon>Bacteria</taxon>
        <taxon>Pseudomonadati</taxon>
        <taxon>Pseudomonadota</taxon>
        <taxon>Gammaproteobacteria</taxon>
        <taxon>Lysobacterales</taxon>
        <taxon>Lysobacteraceae</taxon>
        <taxon>Vulcaniibacterium</taxon>
    </lineage>
</organism>
<name>A0A919DFL3_9GAMM</name>
<dbReference type="Proteomes" id="UP000636453">
    <property type="component" value="Unassembled WGS sequence"/>
</dbReference>
<dbReference type="EMBL" id="BNCF01000012">
    <property type="protein sequence ID" value="GHE38952.1"/>
    <property type="molecule type" value="Genomic_DNA"/>
</dbReference>
<keyword evidence="3" id="KW-1185">Reference proteome</keyword>
<protein>
    <recommendedName>
        <fullName evidence="4">Lipoprotein</fullName>
    </recommendedName>
</protein>
<dbReference type="RefSeq" id="WP_146475184.1">
    <property type="nucleotide sequence ID" value="NZ_BNCF01000012.1"/>
</dbReference>
<accession>A0A919DFL3</accession>
<reference evidence="2" key="2">
    <citation type="submission" date="2020-09" db="EMBL/GenBank/DDBJ databases">
        <authorList>
            <person name="Sun Q."/>
            <person name="Kim S."/>
        </authorList>
    </citation>
    <scope>NUCLEOTIDE SEQUENCE</scope>
    <source>
        <strain evidence="2">KCTC 32020</strain>
    </source>
</reference>
<dbReference type="OrthoDB" id="5954838at2"/>
<feature type="chain" id="PRO_5036896105" description="Lipoprotein" evidence="1">
    <location>
        <begin position="23"/>
        <end position="172"/>
    </location>
</feature>